<protein>
    <submittedName>
        <fullName evidence="2">Uncharacterized protein</fullName>
    </submittedName>
</protein>
<evidence type="ECO:0000256" key="1">
    <source>
        <dbReference type="SAM" id="MobiDB-lite"/>
    </source>
</evidence>
<dbReference type="AlphaFoldDB" id="A0A7S0QX15"/>
<gene>
    <name evidence="2" type="ORF">CCUR1050_LOCUS28593</name>
</gene>
<accession>A0A7S0QX15</accession>
<dbReference type="EMBL" id="HBEZ01052147">
    <property type="protein sequence ID" value="CAD8654251.1"/>
    <property type="molecule type" value="Transcribed_RNA"/>
</dbReference>
<name>A0A7S0QX15_9CRYP</name>
<proteinExistence type="predicted"/>
<feature type="region of interest" description="Disordered" evidence="1">
    <location>
        <begin position="99"/>
        <end position="136"/>
    </location>
</feature>
<organism evidence="2">
    <name type="scientific">Cryptomonas curvata</name>
    <dbReference type="NCBI Taxonomy" id="233186"/>
    <lineage>
        <taxon>Eukaryota</taxon>
        <taxon>Cryptophyceae</taxon>
        <taxon>Cryptomonadales</taxon>
        <taxon>Cryptomonadaceae</taxon>
        <taxon>Cryptomonas</taxon>
    </lineage>
</organism>
<reference evidence="2" key="1">
    <citation type="submission" date="2021-01" db="EMBL/GenBank/DDBJ databases">
        <authorList>
            <person name="Corre E."/>
            <person name="Pelletier E."/>
            <person name="Niang G."/>
            <person name="Scheremetjew M."/>
            <person name="Finn R."/>
            <person name="Kale V."/>
            <person name="Holt S."/>
            <person name="Cochrane G."/>
            <person name="Meng A."/>
            <person name="Brown T."/>
            <person name="Cohen L."/>
        </authorList>
    </citation>
    <scope>NUCLEOTIDE SEQUENCE</scope>
    <source>
        <strain evidence="2">CCAP979/52</strain>
    </source>
</reference>
<evidence type="ECO:0000313" key="2">
    <source>
        <dbReference type="EMBL" id="CAD8654251.1"/>
    </source>
</evidence>
<sequence length="314" mass="32775">MFILRQYLRQSIQCQRSAVALTRAAPRAGRMAGRPPPPDVLSLGQDVTAVARPGGVDPTQLPVGSLVGVKRSNGSVTVGRVETPLPCTPAGYIHVALGEEDRKRKDVPPNQLYSLAPAPPGDAVPASGSAGENIPKPLGLALGQDVSSIAQPGVDPAQLPVGSLVGVKRSNGSVTVARVTAPAPETPPGQVHVTLEESGAWKDVTTDMLYTIPVLAKVEAESIPPTLQQPPATLQQMPGQTLQTLQQLPGQASSAVVQAAAAPVGKYSSKLTTNVAIFPIRHELIATLHVLVRPLVLALFYIFLGKAFSSLSCF</sequence>